<accession>A3IIE9</accession>
<dbReference type="AlphaFoldDB" id="A3IIE9"/>
<dbReference type="Proteomes" id="UP000003781">
    <property type="component" value="Unassembled WGS sequence"/>
</dbReference>
<gene>
    <name evidence="1" type="ORF">CY0110_17337</name>
</gene>
<comment type="caution">
    <text evidence="1">The sequence shown here is derived from an EMBL/GenBank/DDBJ whole genome shotgun (WGS) entry which is preliminary data.</text>
</comment>
<evidence type="ECO:0000313" key="2">
    <source>
        <dbReference type="Proteomes" id="UP000003781"/>
    </source>
</evidence>
<organism evidence="1 2">
    <name type="scientific">Crocosphaera chwakensis CCY0110</name>
    <dbReference type="NCBI Taxonomy" id="391612"/>
    <lineage>
        <taxon>Bacteria</taxon>
        <taxon>Bacillati</taxon>
        <taxon>Cyanobacteriota</taxon>
        <taxon>Cyanophyceae</taxon>
        <taxon>Oscillatoriophycideae</taxon>
        <taxon>Chroococcales</taxon>
        <taxon>Aphanothecaceae</taxon>
        <taxon>Crocosphaera</taxon>
        <taxon>Crocosphaera chwakensis</taxon>
    </lineage>
</organism>
<dbReference type="EMBL" id="AAXW01000002">
    <property type="protein sequence ID" value="EAZ93581.1"/>
    <property type="molecule type" value="Genomic_DNA"/>
</dbReference>
<keyword evidence="2" id="KW-1185">Reference proteome</keyword>
<proteinExistence type="predicted"/>
<evidence type="ECO:0000313" key="1">
    <source>
        <dbReference type="EMBL" id="EAZ93581.1"/>
    </source>
</evidence>
<name>A3IIE9_9CHRO</name>
<reference evidence="1 2" key="1">
    <citation type="submission" date="2007-03" db="EMBL/GenBank/DDBJ databases">
        <authorList>
            <person name="Stal L."/>
            <person name="Ferriera S."/>
            <person name="Johnson J."/>
            <person name="Kravitz S."/>
            <person name="Beeson K."/>
            <person name="Sutton G."/>
            <person name="Rogers Y.-H."/>
            <person name="Friedman R."/>
            <person name="Frazier M."/>
            <person name="Venter J.C."/>
        </authorList>
    </citation>
    <scope>NUCLEOTIDE SEQUENCE [LARGE SCALE GENOMIC DNA]</scope>
    <source>
        <strain evidence="1 2">CCY0110</strain>
    </source>
</reference>
<sequence length="34" mass="3764">MSLTTPNFLPPSRVMTCVLINSLRSRMLSVVIVS</sequence>
<protein>
    <submittedName>
        <fullName evidence="1">Uncharacterized protein</fullName>
    </submittedName>
</protein>